<feature type="domain" description="ATP synthase F1 complex delta/epsilon subunit N-terminal" evidence="14">
    <location>
        <begin position="7"/>
        <end position="86"/>
    </location>
</feature>
<sequence length="150" mass="16078">MARGTKLRVEIVTGEREVLVDEGVDMVVAPGIEGQLGILPQHAPLVTTLVPGELRITKGGNEETLAIGGGFLEIGHDRVMVLADTAERSEEIDLARAEEARRGAEAALANPRNVANPAEAQAAMRRSVVRLRVAQRRRRSSGGGDRADRI</sequence>
<organism evidence="15">
    <name type="scientific">uncultured Thermomicrobiales bacterium</name>
    <dbReference type="NCBI Taxonomy" id="1645740"/>
    <lineage>
        <taxon>Bacteria</taxon>
        <taxon>Pseudomonadati</taxon>
        <taxon>Thermomicrobiota</taxon>
        <taxon>Thermomicrobia</taxon>
        <taxon>Thermomicrobiales</taxon>
        <taxon>environmental samples</taxon>
    </lineage>
</organism>
<evidence type="ECO:0000256" key="12">
    <source>
        <dbReference type="SAM" id="MobiDB-lite"/>
    </source>
</evidence>
<dbReference type="GO" id="GO:0005524">
    <property type="term" value="F:ATP binding"/>
    <property type="evidence" value="ECO:0007669"/>
    <property type="project" value="UniProtKB-UniRule"/>
</dbReference>
<dbReference type="Gene3D" id="2.60.15.10">
    <property type="entry name" value="F0F1 ATP synthase delta/epsilon subunit, N-terminal"/>
    <property type="match status" value="1"/>
</dbReference>
<dbReference type="GO" id="GO:0046933">
    <property type="term" value="F:proton-transporting ATP synthase activity, rotational mechanism"/>
    <property type="evidence" value="ECO:0007669"/>
    <property type="project" value="UniProtKB-UniRule"/>
</dbReference>
<dbReference type="InterPro" id="IPR020547">
    <property type="entry name" value="ATP_synth_F1_esu_C"/>
</dbReference>
<keyword evidence="7 10" id="KW-0472">Membrane</keyword>
<evidence type="ECO:0000256" key="2">
    <source>
        <dbReference type="ARBA" id="ARBA00004202"/>
    </source>
</evidence>
<evidence type="ECO:0000256" key="8">
    <source>
        <dbReference type="ARBA" id="ARBA00023196"/>
    </source>
</evidence>
<dbReference type="GO" id="GO:0045259">
    <property type="term" value="C:proton-transporting ATP synthase complex"/>
    <property type="evidence" value="ECO:0007669"/>
    <property type="project" value="UniProtKB-KW"/>
</dbReference>
<evidence type="ECO:0000259" key="13">
    <source>
        <dbReference type="Pfam" id="PF00401"/>
    </source>
</evidence>
<evidence type="ECO:0000256" key="4">
    <source>
        <dbReference type="ARBA" id="ARBA00011648"/>
    </source>
</evidence>
<evidence type="ECO:0000256" key="5">
    <source>
        <dbReference type="ARBA" id="ARBA00022448"/>
    </source>
</evidence>
<evidence type="ECO:0000256" key="11">
    <source>
        <dbReference type="RuleBase" id="RU003656"/>
    </source>
</evidence>
<evidence type="ECO:0000256" key="9">
    <source>
        <dbReference type="ARBA" id="ARBA00023310"/>
    </source>
</evidence>
<feature type="domain" description="ATP synthase epsilon subunit C-terminal" evidence="13">
    <location>
        <begin position="90"/>
        <end position="135"/>
    </location>
</feature>
<dbReference type="Pfam" id="PF00401">
    <property type="entry name" value="ATP-synt_DE"/>
    <property type="match status" value="1"/>
</dbReference>
<dbReference type="Gene3D" id="1.20.5.440">
    <property type="entry name" value="ATP synthase delta/epsilon subunit, C-terminal domain"/>
    <property type="match status" value="1"/>
</dbReference>
<comment type="subunit">
    <text evidence="4 10 11">F-type ATPases have 2 components, CF(1) - the catalytic core - and CF(0) - the membrane proton channel. CF(1) has five subunits: alpha(3), beta(3), gamma(1), delta(1), epsilon(1). CF(0) has three main subunits: a, b and c.</text>
</comment>
<dbReference type="InterPro" id="IPR036771">
    <property type="entry name" value="ATPsynth_dsu/esu_N"/>
</dbReference>
<comment type="function">
    <text evidence="1 10">Produces ATP from ADP in the presence of a proton gradient across the membrane.</text>
</comment>
<evidence type="ECO:0000256" key="7">
    <source>
        <dbReference type="ARBA" id="ARBA00023136"/>
    </source>
</evidence>
<dbReference type="SUPFAM" id="SSF46604">
    <property type="entry name" value="Epsilon subunit of F1F0-ATP synthase C-terminal domain"/>
    <property type="match status" value="1"/>
</dbReference>
<dbReference type="CDD" id="cd12152">
    <property type="entry name" value="F1-ATPase_delta"/>
    <property type="match status" value="1"/>
</dbReference>
<name>A0A6J4V9Q5_9BACT</name>
<reference evidence="15" key="1">
    <citation type="submission" date="2020-02" db="EMBL/GenBank/DDBJ databases">
        <authorList>
            <person name="Meier V. D."/>
        </authorList>
    </citation>
    <scope>NUCLEOTIDE SEQUENCE</scope>
    <source>
        <strain evidence="15">AVDCRST_MAG88</strain>
    </source>
</reference>
<dbReference type="SUPFAM" id="SSF51344">
    <property type="entry name" value="Epsilon subunit of F1F0-ATP synthase N-terminal domain"/>
    <property type="match status" value="1"/>
</dbReference>
<keyword evidence="10" id="KW-0375">Hydrogen ion transport</keyword>
<keyword evidence="9 10" id="KW-0066">ATP synthesis</keyword>
<proteinExistence type="inferred from homology"/>
<dbReference type="PANTHER" id="PTHR13822:SF10">
    <property type="entry name" value="ATP SYNTHASE EPSILON CHAIN, CHLOROPLASTIC"/>
    <property type="match status" value="1"/>
</dbReference>
<dbReference type="InterPro" id="IPR001469">
    <property type="entry name" value="ATP_synth_F1_dsu/esu"/>
</dbReference>
<gene>
    <name evidence="10" type="primary">atpC</name>
    <name evidence="15" type="ORF">AVDCRST_MAG88-2350</name>
</gene>
<evidence type="ECO:0000256" key="6">
    <source>
        <dbReference type="ARBA" id="ARBA00023065"/>
    </source>
</evidence>
<keyword evidence="5 10" id="KW-0813">Transport</keyword>
<dbReference type="NCBIfam" id="TIGR01216">
    <property type="entry name" value="ATP_synt_epsi"/>
    <property type="match status" value="1"/>
</dbReference>
<evidence type="ECO:0000259" key="14">
    <source>
        <dbReference type="Pfam" id="PF02823"/>
    </source>
</evidence>
<dbReference type="GO" id="GO:0016787">
    <property type="term" value="F:hydrolase activity"/>
    <property type="evidence" value="ECO:0007669"/>
    <property type="project" value="UniProtKB-KW"/>
</dbReference>
<dbReference type="InterPro" id="IPR036794">
    <property type="entry name" value="ATP_F1_dsu/esu_C_sf"/>
</dbReference>
<accession>A0A6J4V9Q5</accession>
<evidence type="ECO:0000256" key="3">
    <source>
        <dbReference type="ARBA" id="ARBA00005712"/>
    </source>
</evidence>
<dbReference type="GO" id="GO:0005886">
    <property type="term" value="C:plasma membrane"/>
    <property type="evidence" value="ECO:0007669"/>
    <property type="project" value="UniProtKB-SubCell"/>
</dbReference>
<dbReference type="NCBIfam" id="NF009980">
    <property type="entry name" value="PRK13446.1"/>
    <property type="match status" value="1"/>
</dbReference>
<feature type="region of interest" description="Disordered" evidence="12">
    <location>
        <begin position="100"/>
        <end position="121"/>
    </location>
</feature>
<dbReference type="EMBL" id="CADCWM010000594">
    <property type="protein sequence ID" value="CAA9571205.1"/>
    <property type="molecule type" value="Genomic_DNA"/>
</dbReference>
<comment type="similarity">
    <text evidence="3 10 11">Belongs to the ATPase epsilon chain family.</text>
</comment>
<keyword evidence="6 10" id="KW-0406">Ion transport</keyword>
<dbReference type="AlphaFoldDB" id="A0A6J4V9Q5"/>
<comment type="subcellular location">
    <subcellularLocation>
        <location evidence="2 10">Cell membrane</location>
        <topology evidence="2 10">Peripheral membrane protein</topology>
    </subcellularLocation>
</comment>
<evidence type="ECO:0000256" key="1">
    <source>
        <dbReference type="ARBA" id="ARBA00003543"/>
    </source>
</evidence>
<evidence type="ECO:0000256" key="10">
    <source>
        <dbReference type="HAMAP-Rule" id="MF_00530"/>
    </source>
</evidence>
<dbReference type="Pfam" id="PF02823">
    <property type="entry name" value="ATP-synt_DE_N"/>
    <property type="match status" value="1"/>
</dbReference>
<keyword evidence="15" id="KW-0378">Hydrolase</keyword>
<dbReference type="InterPro" id="IPR020546">
    <property type="entry name" value="ATP_synth_F1_dsu/esu_N"/>
</dbReference>
<dbReference type="HAMAP" id="MF_00530">
    <property type="entry name" value="ATP_synth_epsil_bac"/>
    <property type="match status" value="1"/>
</dbReference>
<keyword evidence="8 10" id="KW-0139">CF(1)</keyword>
<keyword evidence="10" id="KW-1003">Cell membrane</keyword>
<protein>
    <recommendedName>
        <fullName evidence="10">ATP synthase epsilon chain</fullName>
    </recommendedName>
    <alternativeName>
        <fullName evidence="10">ATP synthase F1 sector epsilon subunit</fullName>
    </alternativeName>
    <alternativeName>
        <fullName evidence="10">F-ATPase epsilon subunit</fullName>
    </alternativeName>
</protein>
<evidence type="ECO:0000313" key="15">
    <source>
        <dbReference type="EMBL" id="CAA9571205.1"/>
    </source>
</evidence>
<dbReference type="PANTHER" id="PTHR13822">
    <property type="entry name" value="ATP SYNTHASE DELTA/EPSILON CHAIN"/>
    <property type="match status" value="1"/>
</dbReference>